<name>A0A387ASX1_9LACO</name>
<dbReference type="PANTHER" id="PTHR12358">
    <property type="entry name" value="SPHINGOSINE KINASE"/>
    <property type="match status" value="1"/>
</dbReference>
<dbReference type="KEGG" id="abom:D7I45_02695"/>
<protein>
    <recommendedName>
        <fullName evidence="5">DAGKc domain-containing protein</fullName>
    </recommendedName>
</protein>
<dbReference type="GO" id="GO:0016301">
    <property type="term" value="F:kinase activity"/>
    <property type="evidence" value="ECO:0007669"/>
    <property type="project" value="InterPro"/>
</dbReference>
<dbReference type="OrthoDB" id="9786026at2"/>
<keyword evidence="4" id="KW-0067">ATP-binding</keyword>
<comment type="similarity">
    <text evidence="2">Belongs to the diacylglycerol/lipid kinase family.</text>
</comment>
<proteinExistence type="inferred from homology"/>
<dbReference type="InterPro" id="IPR050187">
    <property type="entry name" value="Lipid_Phosphate_FormReg"/>
</dbReference>
<evidence type="ECO:0000256" key="3">
    <source>
        <dbReference type="ARBA" id="ARBA00022741"/>
    </source>
</evidence>
<evidence type="ECO:0000256" key="2">
    <source>
        <dbReference type="ARBA" id="ARBA00005983"/>
    </source>
</evidence>
<dbReference type="InterPro" id="IPR017438">
    <property type="entry name" value="ATP-NAD_kinase_N"/>
</dbReference>
<evidence type="ECO:0000256" key="4">
    <source>
        <dbReference type="ARBA" id="ARBA00022840"/>
    </source>
</evidence>
<dbReference type="Pfam" id="PF00781">
    <property type="entry name" value="DAGK_cat"/>
    <property type="match status" value="1"/>
</dbReference>
<reference evidence="6 7" key="1">
    <citation type="submission" date="2018-09" db="EMBL/GenBank/DDBJ databases">
        <title>Genome sequencing of strain BHWM-4.</title>
        <authorList>
            <person name="Heo J."/>
            <person name="Kim S.-J."/>
            <person name="Kwon S.-W."/>
        </authorList>
    </citation>
    <scope>NUCLEOTIDE SEQUENCE [LARGE SCALE GENOMIC DNA]</scope>
    <source>
        <strain evidence="6 7">BHWM-4</strain>
    </source>
</reference>
<evidence type="ECO:0000256" key="1">
    <source>
        <dbReference type="ARBA" id="ARBA00001946"/>
    </source>
</evidence>
<keyword evidence="7" id="KW-1185">Reference proteome</keyword>
<gene>
    <name evidence="6" type="ORF">D7I45_02695</name>
</gene>
<dbReference type="Gene3D" id="3.40.50.10330">
    <property type="entry name" value="Probable inorganic polyphosphate/atp-NAD kinase, domain 1"/>
    <property type="match status" value="1"/>
</dbReference>
<dbReference type="PANTHER" id="PTHR12358:SF54">
    <property type="entry name" value="SPHINGOSINE KINASE RELATED PROTEIN"/>
    <property type="match status" value="1"/>
</dbReference>
<evidence type="ECO:0000313" key="6">
    <source>
        <dbReference type="EMBL" id="AYF92449.1"/>
    </source>
</evidence>
<dbReference type="AlphaFoldDB" id="A0A387ASX1"/>
<evidence type="ECO:0000259" key="5">
    <source>
        <dbReference type="PROSITE" id="PS50146"/>
    </source>
</evidence>
<comment type="cofactor">
    <cofactor evidence="1">
        <name>Mg(2+)</name>
        <dbReference type="ChEBI" id="CHEBI:18420"/>
    </cofactor>
</comment>
<dbReference type="EMBL" id="CP032626">
    <property type="protein sequence ID" value="AYF92449.1"/>
    <property type="molecule type" value="Genomic_DNA"/>
</dbReference>
<dbReference type="Gene3D" id="2.60.200.40">
    <property type="match status" value="1"/>
</dbReference>
<dbReference type="SUPFAM" id="SSF111331">
    <property type="entry name" value="NAD kinase/diacylglycerol kinase-like"/>
    <property type="match status" value="1"/>
</dbReference>
<feature type="domain" description="DAGKc" evidence="5">
    <location>
        <begin position="1"/>
        <end position="144"/>
    </location>
</feature>
<dbReference type="InterPro" id="IPR001206">
    <property type="entry name" value="Diacylglycerol_kinase_cat_dom"/>
</dbReference>
<sequence>MHSTHFVIYNPMANHGRPKQQWPDIKSQLDNANIKYRLRITRHPHHASSIVEYYLLSSFKNNELPESIIVAGGDGTIHEVLSGIKKAQKANSKIPNIPIAIIPTGSFNYFADGFHNKKENNIDIGTKIKRNEIVECNIGLFDENIKNQHGFFLNHSGIGLDANILSLKHYFNSKKSRLVSRFKYSLSIFPIIYYLSVFPVNIRTEKKDTISIKNVFMVTLLNDNFNDDNLKLIILKKKNFIQLCYLLLVILFKKHLKLKPNLEINAKKIHIDIPSLEYGHVDGENLGSRFYDINYSKTKYPFIK</sequence>
<evidence type="ECO:0000313" key="7">
    <source>
        <dbReference type="Proteomes" id="UP000272003"/>
    </source>
</evidence>
<organism evidence="6 7">
    <name type="scientific">Apilactobacillus bombintestini</name>
    <dbReference type="NCBI Taxonomy" id="2419772"/>
    <lineage>
        <taxon>Bacteria</taxon>
        <taxon>Bacillati</taxon>
        <taxon>Bacillota</taxon>
        <taxon>Bacilli</taxon>
        <taxon>Lactobacillales</taxon>
        <taxon>Lactobacillaceae</taxon>
        <taxon>Apilactobacillus</taxon>
    </lineage>
</organism>
<keyword evidence="3" id="KW-0547">Nucleotide-binding</keyword>
<dbReference type="InterPro" id="IPR016064">
    <property type="entry name" value="NAD/diacylglycerol_kinase_sf"/>
</dbReference>
<dbReference type="Proteomes" id="UP000272003">
    <property type="component" value="Chromosome"/>
</dbReference>
<dbReference type="PROSITE" id="PS50146">
    <property type="entry name" value="DAGK"/>
    <property type="match status" value="1"/>
</dbReference>
<accession>A0A387ASX1</accession>
<dbReference type="GO" id="GO:0005524">
    <property type="term" value="F:ATP binding"/>
    <property type="evidence" value="ECO:0007669"/>
    <property type="project" value="UniProtKB-KW"/>
</dbReference>